<name>A0A481YXS7_9VIRU</name>
<protein>
    <recommendedName>
        <fullName evidence="2">Minor capsid protein P9 transmembrane helices domain-containing protein</fullName>
    </recommendedName>
</protein>
<proteinExistence type="predicted"/>
<organism evidence="3">
    <name type="scientific">Marseillevirus LCMAC202</name>
    <dbReference type="NCBI Taxonomy" id="2506606"/>
    <lineage>
        <taxon>Viruses</taxon>
        <taxon>Varidnaviria</taxon>
        <taxon>Bamfordvirae</taxon>
        <taxon>Nucleocytoviricota</taxon>
        <taxon>Megaviricetes</taxon>
        <taxon>Pimascovirales</taxon>
        <taxon>Pimascovirales incertae sedis</taxon>
        <taxon>Marseilleviridae</taxon>
    </lineage>
</organism>
<accession>A0A481YXS7</accession>
<feature type="domain" description="Minor capsid protein P9 transmembrane helices" evidence="2">
    <location>
        <begin position="10"/>
        <end position="72"/>
    </location>
</feature>
<evidence type="ECO:0000259" key="2">
    <source>
        <dbReference type="Pfam" id="PF19066"/>
    </source>
</evidence>
<sequence>MSDDNLCDPFWLNNPKVLFTTWDFIPTASMTNAERLNALTRLLILITIGMYFLGYEQYCTVLILGILLIVILRSSQKENFRPRRGNHDPCHTCGFDSHMAYINSKYETSPQNQFSHINDGLRSYTHAHYKVIPVDVPAPYREVWRKEPRFCSEFSQYPNTYNIIPDVGNSPAAYRYIQENFSQPTNKCHYEDREWIDNTPTGLCPPPRQSAMPAIESAFMRDSMEFRNHIMGEYIDQFERQRQHNCVDFKPGRKTF</sequence>
<dbReference type="EMBL" id="MK500371">
    <property type="protein sequence ID" value="QBK87919.1"/>
    <property type="molecule type" value="Genomic_DNA"/>
</dbReference>
<reference evidence="3" key="1">
    <citation type="journal article" date="2019" name="MBio">
        <title>Virus Genomes from Deep Sea Sediments Expand the Ocean Megavirome and Support Independent Origins of Viral Gigantism.</title>
        <authorList>
            <person name="Backstrom D."/>
            <person name="Yutin N."/>
            <person name="Jorgensen S.L."/>
            <person name="Dharamshi J."/>
            <person name="Homa F."/>
            <person name="Zaremba-Niedwiedzka K."/>
            <person name="Spang A."/>
            <person name="Wolf Y.I."/>
            <person name="Koonin E.V."/>
            <person name="Ettema T.J."/>
        </authorList>
    </citation>
    <scope>NUCLEOTIDE SEQUENCE</scope>
</reference>
<evidence type="ECO:0000256" key="1">
    <source>
        <dbReference type="SAM" id="Phobius"/>
    </source>
</evidence>
<gene>
    <name evidence="3" type="ORF">LCMAC202_02800</name>
</gene>
<dbReference type="InterPro" id="IPR043915">
    <property type="entry name" value="P9_TM"/>
</dbReference>
<dbReference type="Pfam" id="PF19066">
    <property type="entry name" value="P9_TM"/>
    <property type="match status" value="1"/>
</dbReference>
<keyword evidence="1" id="KW-1133">Transmembrane helix</keyword>
<evidence type="ECO:0000313" key="3">
    <source>
        <dbReference type="EMBL" id="QBK87919.1"/>
    </source>
</evidence>
<keyword evidence="1" id="KW-0812">Transmembrane</keyword>
<feature type="transmembrane region" description="Helical" evidence="1">
    <location>
        <begin position="42"/>
        <end position="72"/>
    </location>
</feature>
<keyword evidence="1" id="KW-0472">Membrane</keyword>